<reference evidence="2" key="1">
    <citation type="journal article" date="2007" name="Nature">
        <title>The grapevine genome sequence suggests ancestral hexaploidization in major angiosperm phyla.</title>
        <authorList>
            <consortium name="The French-Italian Public Consortium for Grapevine Genome Characterization."/>
            <person name="Jaillon O."/>
            <person name="Aury J.-M."/>
            <person name="Noel B."/>
            <person name="Policriti A."/>
            <person name="Clepet C."/>
            <person name="Casagrande A."/>
            <person name="Choisne N."/>
            <person name="Aubourg S."/>
            <person name="Vitulo N."/>
            <person name="Jubin C."/>
            <person name="Vezzi A."/>
            <person name="Legeai F."/>
            <person name="Hugueney P."/>
            <person name="Dasilva C."/>
            <person name="Horner D."/>
            <person name="Mica E."/>
            <person name="Jublot D."/>
            <person name="Poulain J."/>
            <person name="Bruyere C."/>
            <person name="Billault A."/>
            <person name="Segurens B."/>
            <person name="Gouyvenoux M."/>
            <person name="Ugarte E."/>
            <person name="Cattonaro F."/>
            <person name="Anthouard V."/>
            <person name="Vico V."/>
            <person name="Del Fabbro C."/>
            <person name="Alaux M."/>
            <person name="Di Gaspero G."/>
            <person name="Dumas V."/>
            <person name="Felice N."/>
            <person name="Paillard S."/>
            <person name="Juman I."/>
            <person name="Moroldo M."/>
            <person name="Scalabrin S."/>
            <person name="Canaguier A."/>
            <person name="Le Clainche I."/>
            <person name="Malacrida G."/>
            <person name="Durand E."/>
            <person name="Pesole G."/>
            <person name="Laucou V."/>
            <person name="Chatelet P."/>
            <person name="Merdinoglu D."/>
            <person name="Delledonne M."/>
            <person name="Pezzotti M."/>
            <person name="Lecharny A."/>
            <person name="Scarpelli C."/>
            <person name="Artiguenave F."/>
            <person name="Pe M.E."/>
            <person name="Valle G."/>
            <person name="Morgante M."/>
            <person name="Caboche M."/>
            <person name="Adam-Blondon A.-F."/>
            <person name="Weissenbach J."/>
            <person name="Quetier F."/>
            <person name="Wincker P."/>
        </authorList>
    </citation>
    <scope>NUCLEOTIDE SEQUENCE [LARGE SCALE GENOMIC DNA]</scope>
    <source>
        <strain evidence="2">cv. Pinot noir / PN40024</strain>
    </source>
</reference>
<accession>D7TSP5</accession>
<sequence length="111" mass="12713">MIFDYCSLNWVVHPIKGLRFLFGFSLGFPSTSNLHVQDLKCEPINCSVSHYYSSQLIYGPVFTAPTNQIHWSMVQSRTYKWNLTATTTKPKPQGSFPCVILPRDLNLRCLV</sequence>
<keyword evidence="2" id="KW-1185">Reference proteome</keyword>
<dbReference type="Proteomes" id="UP000009183">
    <property type="component" value="Chromosome 14"/>
</dbReference>
<evidence type="ECO:0000313" key="2">
    <source>
        <dbReference type="Proteomes" id="UP000009183"/>
    </source>
</evidence>
<evidence type="ECO:0000313" key="1">
    <source>
        <dbReference type="EMBL" id="CBI33517.3"/>
    </source>
</evidence>
<dbReference type="EMBL" id="FN596245">
    <property type="protein sequence ID" value="CBI33517.3"/>
    <property type="molecule type" value="Genomic_DNA"/>
</dbReference>
<dbReference type="AlphaFoldDB" id="D7TSP5"/>
<gene>
    <name evidence="1" type="ordered locus">VIT_14s0006g01130</name>
</gene>
<protein>
    <submittedName>
        <fullName evidence="1">Uncharacterized protein</fullName>
    </submittedName>
</protein>
<dbReference type="InParanoid" id="D7TSP5"/>
<organism evidence="1 2">
    <name type="scientific">Vitis vinifera</name>
    <name type="common">Grape</name>
    <dbReference type="NCBI Taxonomy" id="29760"/>
    <lineage>
        <taxon>Eukaryota</taxon>
        <taxon>Viridiplantae</taxon>
        <taxon>Streptophyta</taxon>
        <taxon>Embryophyta</taxon>
        <taxon>Tracheophyta</taxon>
        <taxon>Spermatophyta</taxon>
        <taxon>Magnoliopsida</taxon>
        <taxon>eudicotyledons</taxon>
        <taxon>Gunneridae</taxon>
        <taxon>Pentapetalae</taxon>
        <taxon>rosids</taxon>
        <taxon>Vitales</taxon>
        <taxon>Vitaceae</taxon>
        <taxon>Viteae</taxon>
        <taxon>Vitis</taxon>
    </lineage>
</organism>
<proteinExistence type="predicted"/>
<name>D7TSP5_VITVI</name>
<dbReference type="PaxDb" id="29760-VIT_14s0006g01130.t01"/>
<dbReference type="HOGENOM" id="CLU_2163034_0_0_1"/>